<keyword evidence="5" id="KW-0175">Coiled coil</keyword>
<evidence type="ECO:0000259" key="10">
    <source>
        <dbReference type="PROSITE" id="PS50113"/>
    </source>
</evidence>
<proteinExistence type="inferred from homology"/>
<dbReference type="GO" id="GO:0005886">
    <property type="term" value="C:plasma membrane"/>
    <property type="evidence" value="ECO:0007669"/>
    <property type="project" value="TreeGrafter"/>
</dbReference>
<dbReference type="SMART" id="SM00283">
    <property type="entry name" value="MA"/>
    <property type="match status" value="1"/>
</dbReference>
<evidence type="ECO:0000313" key="12">
    <source>
        <dbReference type="EMBL" id="SEP79574.1"/>
    </source>
</evidence>
<evidence type="ECO:0000256" key="7">
    <source>
        <dbReference type="SAM" id="Phobius"/>
    </source>
</evidence>
<dbReference type="InterPro" id="IPR051310">
    <property type="entry name" value="MCP_chemotaxis"/>
</dbReference>
<dbReference type="PROSITE" id="PS50112">
    <property type="entry name" value="PAS"/>
    <property type="match status" value="1"/>
</dbReference>
<evidence type="ECO:0000256" key="4">
    <source>
        <dbReference type="PROSITE-ProRule" id="PRU00284"/>
    </source>
</evidence>
<dbReference type="InterPro" id="IPR003660">
    <property type="entry name" value="HAMP_dom"/>
</dbReference>
<feature type="coiled-coil region" evidence="5">
    <location>
        <begin position="597"/>
        <end position="646"/>
    </location>
</feature>
<name>A0A1H9AS07_9GAMM</name>
<dbReference type="Proteomes" id="UP000199233">
    <property type="component" value="Unassembled WGS sequence"/>
</dbReference>
<evidence type="ECO:0000256" key="3">
    <source>
        <dbReference type="ARBA" id="ARBA00029447"/>
    </source>
</evidence>
<evidence type="ECO:0000259" key="9">
    <source>
        <dbReference type="PROSITE" id="PS50112"/>
    </source>
</evidence>
<dbReference type="CDD" id="cd11386">
    <property type="entry name" value="MCP_signal"/>
    <property type="match status" value="1"/>
</dbReference>
<dbReference type="SMART" id="SM00086">
    <property type="entry name" value="PAC"/>
    <property type="match status" value="1"/>
</dbReference>
<dbReference type="PANTHER" id="PTHR43531">
    <property type="entry name" value="PROTEIN ICFG"/>
    <property type="match status" value="1"/>
</dbReference>
<dbReference type="GO" id="GO:0006935">
    <property type="term" value="P:chemotaxis"/>
    <property type="evidence" value="ECO:0007669"/>
    <property type="project" value="InterPro"/>
</dbReference>
<accession>A0A1H9AS07</accession>
<dbReference type="Pfam" id="PF08448">
    <property type="entry name" value="PAS_4"/>
    <property type="match status" value="1"/>
</dbReference>
<feature type="region of interest" description="Disordered" evidence="6">
    <location>
        <begin position="864"/>
        <end position="909"/>
    </location>
</feature>
<keyword evidence="2 4" id="KW-0807">Transducer</keyword>
<evidence type="ECO:0000313" key="13">
    <source>
        <dbReference type="Proteomes" id="UP000199233"/>
    </source>
</evidence>
<dbReference type="SMART" id="SM00091">
    <property type="entry name" value="PAS"/>
    <property type="match status" value="2"/>
</dbReference>
<dbReference type="FunFam" id="1.10.287.950:FF:000002">
    <property type="entry name" value="Methyl-accepting chemotaxis protein"/>
    <property type="match status" value="1"/>
</dbReference>
<dbReference type="PROSITE" id="PS50113">
    <property type="entry name" value="PAC"/>
    <property type="match status" value="1"/>
</dbReference>
<keyword evidence="7" id="KW-0472">Membrane</keyword>
<dbReference type="Gene3D" id="3.30.450.20">
    <property type="entry name" value="PAS domain"/>
    <property type="match status" value="2"/>
</dbReference>
<evidence type="ECO:0000256" key="5">
    <source>
        <dbReference type="SAM" id="Coils"/>
    </source>
</evidence>
<evidence type="ECO:0000256" key="2">
    <source>
        <dbReference type="ARBA" id="ARBA00023224"/>
    </source>
</evidence>
<protein>
    <submittedName>
        <fullName evidence="12">Methyl-accepting chemotaxis sensory transducer with Pas/Pac sensor</fullName>
    </submittedName>
</protein>
<feature type="coiled-coil region" evidence="5">
    <location>
        <begin position="807"/>
        <end position="845"/>
    </location>
</feature>
<dbReference type="RefSeq" id="WP_281242389.1">
    <property type="nucleotide sequence ID" value="NZ_FOFS01000001.1"/>
</dbReference>
<dbReference type="PROSITE" id="PS50885">
    <property type="entry name" value="HAMP"/>
    <property type="match status" value="1"/>
</dbReference>
<evidence type="ECO:0000256" key="1">
    <source>
        <dbReference type="ARBA" id="ARBA00022481"/>
    </source>
</evidence>
<dbReference type="GO" id="GO:0004888">
    <property type="term" value="F:transmembrane signaling receptor activity"/>
    <property type="evidence" value="ECO:0007669"/>
    <property type="project" value="InterPro"/>
</dbReference>
<keyword evidence="1" id="KW-0488">Methylation</keyword>
<dbReference type="InterPro" id="IPR013656">
    <property type="entry name" value="PAS_4"/>
</dbReference>
<dbReference type="InterPro" id="IPR000014">
    <property type="entry name" value="PAS"/>
</dbReference>
<comment type="similarity">
    <text evidence="3">Belongs to the methyl-accepting chemotaxis (MCP) protein family.</text>
</comment>
<keyword evidence="7" id="KW-1133">Transmembrane helix</keyword>
<dbReference type="InterPro" id="IPR035965">
    <property type="entry name" value="PAS-like_dom_sf"/>
</dbReference>
<gene>
    <name evidence="12" type="ORF">SAMN04488038_101516</name>
</gene>
<dbReference type="InterPro" id="IPR000700">
    <property type="entry name" value="PAS-assoc_C"/>
</dbReference>
<dbReference type="FunFam" id="3.30.450.20:FF:000075">
    <property type="entry name" value="Methyl-accepting chemotaxis protein"/>
    <property type="match status" value="1"/>
</dbReference>
<dbReference type="NCBIfam" id="TIGR00229">
    <property type="entry name" value="sensory_box"/>
    <property type="match status" value="1"/>
</dbReference>
<dbReference type="Pfam" id="PF18947">
    <property type="entry name" value="HAMP_2"/>
    <property type="match status" value="1"/>
</dbReference>
<dbReference type="EMBL" id="FOFS01000001">
    <property type="protein sequence ID" value="SEP79574.1"/>
    <property type="molecule type" value="Genomic_DNA"/>
</dbReference>
<evidence type="ECO:0000256" key="6">
    <source>
        <dbReference type="SAM" id="MobiDB-lite"/>
    </source>
</evidence>
<dbReference type="SUPFAM" id="SSF58104">
    <property type="entry name" value="Methyl-accepting chemotaxis protein (MCP) signaling domain"/>
    <property type="match status" value="1"/>
</dbReference>
<dbReference type="InterPro" id="IPR004090">
    <property type="entry name" value="Chemotax_Me-accpt_rcpt"/>
</dbReference>
<dbReference type="CDD" id="cd00130">
    <property type="entry name" value="PAS"/>
    <property type="match status" value="1"/>
</dbReference>
<keyword evidence="7" id="KW-0812">Transmembrane</keyword>
<evidence type="ECO:0000259" key="8">
    <source>
        <dbReference type="PROSITE" id="PS50111"/>
    </source>
</evidence>
<feature type="domain" description="Methyl-accepting transducer" evidence="8">
    <location>
        <begin position="607"/>
        <end position="836"/>
    </location>
</feature>
<organism evidence="12 13">
    <name type="scientific">Solimonas aquatica</name>
    <dbReference type="NCBI Taxonomy" id="489703"/>
    <lineage>
        <taxon>Bacteria</taxon>
        <taxon>Pseudomonadati</taxon>
        <taxon>Pseudomonadota</taxon>
        <taxon>Gammaproteobacteria</taxon>
        <taxon>Nevskiales</taxon>
        <taxon>Nevskiaceae</taxon>
        <taxon>Solimonas</taxon>
    </lineage>
</organism>
<dbReference type="Gene3D" id="1.10.287.950">
    <property type="entry name" value="Methyl-accepting chemotaxis protein"/>
    <property type="match status" value="1"/>
</dbReference>
<sequence length="909" mass="98790">MKLKHCLFLFGAVAVVAALFTGIIGAVSQRITRDALDTQTTATEAVRAQMEVDMMHDALRGDVLDMLRHRGERDVQALAAARSGLDEHVKIMREAYAQLIRLPLEPQVAALVRADQPLVEQYVQAGLNMGELLQHDPAAARAQLAGFMKNFDDMEGTLDKLGDEIQTGMLNLAQAKNKRSDRMFMLQMALQVLTALGVWVLAYRLSRHVMRQLGADPAEAQQLSKEVSAGNLDFQLQIEAPHPKSLMAALLEMQKQLRQRADKAREYEGRMEAISRAQAIIEFDLDGTVFHANENFLKVMGYTLEEIKGKHHRMFVDPVYAASPEYQRFWEKLGRGEYEAAQYQRLAKNGRQVWLEASYNPLLGASGKPVRVTKYATDVTERRRIADENLRVRTALDSVAGNVMIADKERRIVYMNKAVAAMMSAAEADIRKQLPGFDARHLLGESIDHFHRNPEHQARMLATLNDVYRTQIEVGGRTFSLTASPIFNESGERIASAVEWIDRTSEVAVEREVGEVVEAAAGGDFKRRVAMSGKEGFYALLASSINRLLETSEKGLEEVARVLAALAHGDLTQRIDGEFGGTFGKLKDDANSSCQQLAEIVSQIQQATDAINTAAKEIASGNQDLSARTEQQAASLEETASSMEELTSTVRQNAENARQANQLAAGASDVARKGGEVVGEVVSTMGAIQESSRKIADIIGVIDGIAFQTNILALNAAVEAARAGEQGRGFAVVASEVRSLAQRSAAAAKEIKTLIGDSVQKVDGGSRLVEQAGQTMAEIVNSVKRVTDIMAEISAASQEQSQGIEQVNQTIAQMDEVTQQNAALVEEASAAARSLEGQADQLSGSVSRFRLDRTQSRQPAALVAGVQPAAPPPAAPAKQAAPKAPPGAKPAKLCRVKSVSGSEEQWAEF</sequence>
<dbReference type="PANTHER" id="PTHR43531:SF14">
    <property type="entry name" value="METHYL-ACCEPTING CHEMOTAXIS PROTEIN I-RELATED"/>
    <property type="match status" value="1"/>
</dbReference>
<dbReference type="STRING" id="489703.SAMN04488038_101516"/>
<dbReference type="InterPro" id="IPR001610">
    <property type="entry name" value="PAC"/>
</dbReference>
<keyword evidence="13" id="KW-1185">Reference proteome</keyword>
<evidence type="ECO:0000259" key="11">
    <source>
        <dbReference type="PROSITE" id="PS50885"/>
    </source>
</evidence>
<dbReference type="Pfam" id="PF13188">
    <property type="entry name" value="PAS_8"/>
    <property type="match status" value="1"/>
</dbReference>
<feature type="domain" description="PAC" evidence="10">
    <location>
        <begin position="339"/>
        <end position="391"/>
    </location>
</feature>
<feature type="domain" description="HAMP" evidence="11">
    <location>
        <begin position="550"/>
        <end position="602"/>
    </location>
</feature>
<dbReference type="GO" id="GO:0007165">
    <property type="term" value="P:signal transduction"/>
    <property type="evidence" value="ECO:0007669"/>
    <property type="project" value="UniProtKB-KW"/>
</dbReference>
<feature type="transmembrane region" description="Helical" evidence="7">
    <location>
        <begin position="184"/>
        <end position="203"/>
    </location>
</feature>
<reference evidence="13" key="1">
    <citation type="submission" date="2016-10" db="EMBL/GenBank/DDBJ databases">
        <authorList>
            <person name="Varghese N."/>
            <person name="Submissions S."/>
        </authorList>
    </citation>
    <scope>NUCLEOTIDE SEQUENCE [LARGE SCALE GENOMIC DNA]</scope>
    <source>
        <strain evidence="13">DSM 25927</strain>
    </source>
</reference>
<feature type="domain" description="PAS" evidence="9">
    <location>
        <begin position="263"/>
        <end position="318"/>
    </location>
</feature>
<dbReference type="Pfam" id="PF00015">
    <property type="entry name" value="MCPsignal"/>
    <property type="match status" value="1"/>
</dbReference>
<dbReference type="PRINTS" id="PR00260">
    <property type="entry name" value="CHEMTRNSDUCR"/>
</dbReference>
<dbReference type="AlphaFoldDB" id="A0A1H9AS07"/>
<dbReference type="SUPFAM" id="SSF55785">
    <property type="entry name" value="PYP-like sensor domain (PAS domain)"/>
    <property type="match status" value="2"/>
</dbReference>
<dbReference type="PROSITE" id="PS50111">
    <property type="entry name" value="CHEMOTAXIS_TRANSDUC_2"/>
    <property type="match status" value="1"/>
</dbReference>
<dbReference type="InterPro" id="IPR004089">
    <property type="entry name" value="MCPsignal_dom"/>
</dbReference>